<evidence type="ECO:0000313" key="2">
    <source>
        <dbReference type="EMBL" id="PPB11177.1"/>
    </source>
</evidence>
<protein>
    <submittedName>
        <fullName evidence="2">Uncharacterized protein</fullName>
    </submittedName>
</protein>
<dbReference type="RefSeq" id="WP_104030736.1">
    <property type="nucleotide sequence ID" value="NZ_JAKRCY010000002.1"/>
</dbReference>
<comment type="caution">
    <text evidence="2">The sequence shown here is derived from an EMBL/GenBank/DDBJ whole genome shotgun (WGS) entry which is preliminary data.</text>
</comment>
<dbReference type="EMBL" id="PRKQ01000002">
    <property type="protein sequence ID" value="PPB11177.1"/>
    <property type="molecule type" value="Genomic_DNA"/>
</dbReference>
<proteinExistence type="predicted"/>
<gene>
    <name evidence="2" type="ORF">C4A77_03315</name>
    <name evidence="1" type="ORF">O0554_07910</name>
</gene>
<dbReference type="AlphaFoldDB" id="A0AAP8QH16"/>
<evidence type="ECO:0000313" key="1">
    <source>
        <dbReference type="EMBL" id="MCZ0806849.1"/>
    </source>
</evidence>
<reference evidence="2 3" key="1">
    <citation type="submission" date="2018-02" db="EMBL/GenBank/DDBJ databases">
        <title>Comparative analysis of genomes of three Brevibacillus laterosporus strains producers of potent antimicrobials isolated from silage.</title>
        <authorList>
            <person name="Kojic M."/>
            <person name="Miljkovic M."/>
            <person name="Studholme D."/>
            <person name="Filipic B."/>
        </authorList>
    </citation>
    <scope>NUCLEOTIDE SEQUENCE [LARGE SCALE GENOMIC DNA]</scope>
    <source>
        <strain evidence="2 3">BGSP11</strain>
    </source>
</reference>
<reference evidence="1" key="2">
    <citation type="submission" date="2022-09" db="EMBL/GenBank/DDBJ databases">
        <title>Genome analysis and characterization of larvicidal activity of Brevibacillus strains.</title>
        <authorList>
            <person name="Patrusheva E.V."/>
            <person name="Izotova A.O."/>
            <person name="Toshchakov S.V."/>
            <person name="Sineoky S.P."/>
        </authorList>
    </citation>
    <scope>NUCLEOTIDE SEQUENCE</scope>
    <source>
        <strain evidence="1">VKPM_B-13247</strain>
    </source>
</reference>
<dbReference type="Proteomes" id="UP001077662">
    <property type="component" value="Unassembled WGS sequence"/>
</dbReference>
<sequence>MAHFQFVWDDPLVKTHSQIWQGNRYQITIDPYEDHSYLSLWENGQIVRWIDPSGPAFHYQTLHFLPFSSQVLAWGEQTVTKSVKRCLHCRKYHLLDSLAARKMHPYPPLCRSCRSASLATKSYSTNHYPYQ</sequence>
<accession>A0AAP8QH16</accession>
<dbReference type="EMBL" id="JAPTNE010000008">
    <property type="protein sequence ID" value="MCZ0806849.1"/>
    <property type="molecule type" value="Genomic_DNA"/>
</dbReference>
<evidence type="ECO:0000313" key="3">
    <source>
        <dbReference type="Proteomes" id="UP000239759"/>
    </source>
</evidence>
<dbReference type="Proteomes" id="UP000239759">
    <property type="component" value="Unassembled WGS sequence"/>
</dbReference>
<name>A0AAP8QH16_BRELA</name>
<organism evidence="2 3">
    <name type="scientific">Brevibacillus laterosporus</name>
    <name type="common">Bacillus laterosporus</name>
    <dbReference type="NCBI Taxonomy" id="1465"/>
    <lineage>
        <taxon>Bacteria</taxon>
        <taxon>Bacillati</taxon>
        <taxon>Bacillota</taxon>
        <taxon>Bacilli</taxon>
        <taxon>Bacillales</taxon>
        <taxon>Paenibacillaceae</taxon>
        <taxon>Brevibacillus</taxon>
    </lineage>
</organism>